<dbReference type="AlphaFoldDB" id="A0A1W6P1U4"/>
<dbReference type="PANTHER" id="PTHR40254">
    <property type="entry name" value="BLR0577 PROTEIN"/>
    <property type="match status" value="1"/>
</dbReference>
<dbReference type="Gene3D" id="3.50.50.60">
    <property type="entry name" value="FAD/NAD(P)-binding domain"/>
    <property type="match status" value="1"/>
</dbReference>
<dbReference type="InterPro" id="IPR036188">
    <property type="entry name" value="FAD/NAD-bd_sf"/>
</dbReference>
<dbReference type="EMBL" id="CP019937">
    <property type="protein sequence ID" value="ARO15475.1"/>
    <property type="molecule type" value="Genomic_DNA"/>
</dbReference>
<sequence>MRDPGQPVLSPVTGLLIVGGGASGVLLAAHVLKRADAQGAVGAACVTIIEPAAVLGQGIAYATRDPDHLLNTRVHNMSAFPDDPHHFEAWLKAQPDGAGYDSQSFVPRMVYGRYLTDLVADHVAAGRLKWIRATCVGLREDDLGVTATLDDGTRLRAKAVALATGHVVPSRGDGLAASAWDEIKVADPDGRVVIVGSGLSMVDQVLSLLKAGHRGPILTVSRRGLVPRPHQPAKPLDIRASEVPFGTSASGLFAWARGLARRADAAGGTWRDAVDGIRPYVRAIWASLDLPTRRRLLKHADVWWDVHRHRIPAASDATIAAARASGQLQQMRAAYLGAEQGEAGPVAVLRPRGGDGGVVRMPATAIIDCRGIRNDPEGNASPLMADLFAQGALRIDPLRISPDVDGDCHLIGASGATSERIFGVGPVTRAAFWEITAVPDIRSQTWGLSSEVLRRFTLAQT</sequence>
<accession>A0A1W6P1U4</accession>
<dbReference type="Proteomes" id="UP000242447">
    <property type="component" value="Chromosome"/>
</dbReference>
<dbReference type="STRING" id="92947.BVG79_02135"/>
<organism evidence="2 3">
    <name type="scientific">Ketogulonicigenium robustum</name>
    <dbReference type="NCBI Taxonomy" id="92947"/>
    <lineage>
        <taxon>Bacteria</taxon>
        <taxon>Pseudomonadati</taxon>
        <taxon>Pseudomonadota</taxon>
        <taxon>Alphaproteobacteria</taxon>
        <taxon>Rhodobacterales</taxon>
        <taxon>Roseobacteraceae</taxon>
        <taxon>Ketogulonicigenium</taxon>
    </lineage>
</organism>
<dbReference type="PANTHER" id="PTHR40254:SF1">
    <property type="entry name" value="BLR0577 PROTEIN"/>
    <property type="match status" value="1"/>
</dbReference>
<dbReference type="InterPro" id="IPR038732">
    <property type="entry name" value="HpyO/CreE_NAD-binding"/>
</dbReference>
<evidence type="ECO:0000313" key="2">
    <source>
        <dbReference type="EMBL" id="ARO15475.1"/>
    </source>
</evidence>
<keyword evidence="3" id="KW-1185">Reference proteome</keyword>
<dbReference type="KEGG" id="kro:BVG79_02135"/>
<feature type="domain" description="FAD-dependent urate hydroxylase HpyO/Asp monooxygenase CreE-like FAD/NAD(P)-binding" evidence="1">
    <location>
        <begin position="17"/>
        <end position="166"/>
    </location>
</feature>
<evidence type="ECO:0000313" key="3">
    <source>
        <dbReference type="Proteomes" id="UP000242447"/>
    </source>
</evidence>
<dbReference type="OrthoDB" id="101972at2"/>
<dbReference type="RefSeq" id="WP_085786870.1">
    <property type="nucleotide sequence ID" value="NZ_CP019937.1"/>
</dbReference>
<dbReference type="SUPFAM" id="SSF51905">
    <property type="entry name" value="FAD/NAD(P)-binding domain"/>
    <property type="match status" value="1"/>
</dbReference>
<protein>
    <recommendedName>
        <fullName evidence="1">FAD-dependent urate hydroxylase HpyO/Asp monooxygenase CreE-like FAD/NAD(P)-binding domain-containing protein</fullName>
    </recommendedName>
</protein>
<dbReference type="InterPro" id="IPR052189">
    <property type="entry name" value="L-asp_N-monooxygenase_NS-form"/>
</dbReference>
<gene>
    <name evidence="2" type="ORF">BVG79_02135</name>
</gene>
<name>A0A1W6P1U4_9RHOB</name>
<evidence type="ECO:0000259" key="1">
    <source>
        <dbReference type="Pfam" id="PF13454"/>
    </source>
</evidence>
<proteinExistence type="predicted"/>
<reference evidence="2 3" key="1">
    <citation type="submission" date="2017-02" db="EMBL/GenBank/DDBJ databases">
        <title>Ketogulonicigenium robustum SPU B003 Genome sequencing and assembly.</title>
        <authorList>
            <person name="Li Y."/>
            <person name="Liu L."/>
            <person name="Wang C."/>
            <person name="Zhang M."/>
            <person name="Zhang T."/>
            <person name="Zhang Y."/>
        </authorList>
    </citation>
    <scope>NUCLEOTIDE SEQUENCE [LARGE SCALE GENOMIC DNA]</scope>
    <source>
        <strain evidence="2 3">SPU_B003</strain>
    </source>
</reference>
<dbReference type="Pfam" id="PF13454">
    <property type="entry name" value="NAD_binding_9"/>
    <property type="match status" value="1"/>
</dbReference>